<feature type="domain" description="ZZ-type" evidence="5">
    <location>
        <begin position="445"/>
        <end position="498"/>
    </location>
</feature>
<feature type="domain" description="ZZ-type" evidence="5">
    <location>
        <begin position="316"/>
        <end position="357"/>
    </location>
</feature>
<dbReference type="InterPro" id="IPR000433">
    <property type="entry name" value="Znf_ZZ"/>
</dbReference>
<feature type="compositionally biased region" description="Basic and acidic residues" evidence="4">
    <location>
        <begin position="560"/>
        <end position="576"/>
    </location>
</feature>
<dbReference type="OrthoDB" id="661148at2759"/>
<evidence type="ECO:0000313" key="7">
    <source>
        <dbReference type="Proteomes" id="UP000215289"/>
    </source>
</evidence>
<dbReference type="Gene3D" id="3.30.60.90">
    <property type="match status" value="4"/>
</dbReference>
<keyword evidence="3" id="KW-0862">Zinc</keyword>
<evidence type="ECO:0000256" key="4">
    <source>
        <dbReference type="SAM" id="MobiDB-lite"/>
    </source>
</evidence>
<evidence type="ECO:0000313" key="6">
    <source>
        <dbReference type="EMBL" id="RLM01787.1"/>
    </source>
</evidence>
<dbReference type="InterPro" id="IPR032350">
    <property type="entry name" value="Nbr1_FW"/>
</dbReference>
<dbReference type="GO" id="GO:0008270">
    <property type="term" value="F:zinc ion binding"/>
    <property type="evidence" value="ECO:0007669"/>
    <property type="project" value="UniProtKB-KW"/>
</dbReference>
<feature type="domain" description="ZZ-type" evidence="5">
    <location>
        <begin position="207"/>
        <end position="253"/>
    </location>
</feature>
<gene>
    <name evidence="6" type="ORF">CFD26_108384</name>
</gene>
<dbReference type="CDD" id="cd14947">
    <property type="entry name" value="NBR1_like"/>
    <property type="match status" value="1"/>
</dbReference>
<dbReference type="SUPFAM" id="SSF57850">
    <property type="entry name" value="RING/U-box"/>
    <property type="match status" value="4"/>
</dbReference>
<dbReference type="STRING" id="1245748.A0A421DI57"/>
<name>A0A421DI57_9EURO</name>
<feature type="domain" description="ZZ-type" evidence="5">
    <location>
        <begin position="384"/>
        <end position="426"/>
    </location>
</feature>
<sequence>MATPIPPASPVGPATLITIKVLYNDSTRRFKVPLRELGARVLPQKLRQLIGVPADSNVIFERYSDSAGCYVRLDSENLAVYKQLYRAAKAKLKLRIKATLVNEVNEPVSQRSLSESAPEEQGPARYSYLETVLGSPPPVPGAEVVPSGTSESVPDLLGPLEKPASVGPQSVQWTKAGIAPAQPGYRDFVLNADNVDVPIVSHRSPTGVFCIDCNNCGRSIPNEHYHCSICEDGDFDLCSQCVNSGVTCLSEDHWLIKRIVQDGVVTNSTTERVAPRKLEEPRESKTDSETLPELAPEKAPEPTPATAEKYPLQPIERICNACLKDFDETKMVTCTDCEDYDLCMTCLLKDAHGHHPAHRFSLLHDRDFCLKSLVQSRCSPGRHHQHAAICDGCEKRIVGVRHKCLTCPDWDYCSECVGNAAQSHPGHRFAPLYEAISEPLQHHEVHYGIYCDGPLCRDKPFPRYITGVRYKCSVCHDTDFCAKCEALPTNTHNRTHPLLMLKTPVRGVTIDNSVTENGLGGPVIFAGDQVKRSTSAQANIPAEAVKSSEAPCSEEGAAVKQKDIVDPSPTEAEKAQPKVYEMPTTDPASSYQAFFIRDTVHDGTVMPPNEVFQQTWTLYNPGPLAWPAGSAVRFVGGDSMFNVDTNRPLSVDAVSAAMESNKLLEPLEPGQSADFTVTLKAPNRLGTAISYWRLKLTNGMPFGHRLWCDIQVRDYMATSTKLEPVQEAPREPEQQAEAAPGDDTERTGSQMIFPTLDKESPVGSTHQAMTAGPLTAPSVSNPSEQDVLEDVESLTLDDADTETGFLTDEEYDVLDASDQDYLEAQSQV</sequence>
<dbReference type="Pfam" id="PF16158">
    <property type="entry name" value="N_BRCA1_IG"/>
    <property type="match status" value="1"/>
</dbReference>
<evidence type="ECO:0000256" key="1">
    <source>
        <dbReference type="ARBA" id="ARBA00022723"/>
    </source>
</evidence>
<dbReference type="InterPro" id="IPR043145">
    <property type="entry name" value="Znf_ZZ_sf"/>
</dbReference>
<dbReference type="Pfam" id="PF00569">
    <property type="entry name" value="ZZ"/>
    <property type="match status" value="2"/>
</dbReference>
<keyword evidence="1" id="KW-0479">Metal-binding</keyword>
<protein>
    <recommendedName>
        <fullName evidence="5">ZZ-type domain-containing protein</fullName>
    </recommendedName>
</protein>
<dbReference type="CDD" id="cd02340">
    <property type="entry name" value="ZZ_NBR1_like"/>
    <property type="match status" value="2"/>
</dbReference>
<dbReference type="InterPro" id="IPR041981">
    <property type="entry name" value="ZZZ3_ZZ"/>
</dbReference>
<feature type="region of interest" description="Disordered" evidence="4">
    <location>
        <begin position="724"/>
        <end position="787"/>
    </location>
</feature>
<comment type="caution">
    <text evidence="6">The sequence shown here is derived from an EMBL/GenBank/DDBJ whole genome shotgun (WGS) entry which is preliminary data.</text>
</comment>
<organism evidence="6 7">
    <name type="scientific">Aspergillus turcosus</name>
    <dbReference type="NCBI Taxonomy" id="1245748"/>
    <lineage>
        <taxon>Eukaryota</taxon>
        <taxon>Fungi</taxon>
        <taxon>Dikarya</taxon>
        <taxon>Ascomycota</taxon>
        <taxon>Pezizomycotina</taxon>
        <taxon>Eurotiomycetes</taxon>
        <taxon>Eurotiomycetidae</taxon>
        <taxon>Eurotiales</taxon>
        <taxon>Aspergillaceae</taxon>
        <taxon>Aspergillus</taxon>
        <taxon>Aspergillus subgen. Fumigati</taxon>
    </lineage>
</organism>
<dbReference type="PANTHER" id="PTHR20930:SF0">
    <property type="entry name" value="PROTEIN ILRUN"/>
    <property type="match status" value="1"/>
</dbReference>
<reference evidence="6 7" key="1">
    <citation type="submission" date="2018-08" db="EMBL/GenBank/DDBJ databases">
        <title>Draft genome sequences of two Aspergillus turcosus clinical strains isolated from bronchoalveolar lavage fluid: one azole-susceptible and the other azole-resistant.</title>
        <authorList>
            <person name="Parent-Michaud M."/>
            <person name="Dufresne P.J."/>
            <person name="Fournier E."/>
            <person name="Martineau C."/>
            <person name="Moreira S."/>
            <person name="Perkins V."/>
            <person name="De Repentigny L."/>
            <person name="Dufresne S.F."/>
        </authorList>
    </citation>
    <scope>NUCLEOTIDE SEQUENCE [LARGE SCALE GENOMIC DNA]</scope>
    <source>
        <strain evidence="6">HMR AF 1038</strain>
    </source>
</reference>
<evidence type="ECO:0000259" key="5">
    <source>
        <dbReference type="SMART" id="SM00291"/>
    </source>
</evidence>
<feature type="region of interest" description="Disordered" evidence="4">
    <location>
        <begin position="545"/>
        <end position="577"/>
    </location>
</feature>
<dbReference type="PANTHER" id="PTHR20930">
    <property type="entry name" value="OVARIAN CARCINOMA ANTIGEN CA125-RELATED"/>
    <property type="match status" value="1"/>
</dbReference>
<feature type="compositionally biased region" description="Basic and acidic residues" evidence="4">
    <location>
        <begin position="273"/>
        <end position="288"/>
    </location>
</feature>
<dbReference type="Proteomes" id="UP000215289">
    <property type="component" value="Unassembled WGS sequence"/>
</dbReference>
<dbReference type="CDD" id="cd02249">
    <property type="entry name" value="ZZ"/>
    <property type="match status" value="1"/>
</dbReference>
<dbReference type="SMART" id="SM00291">
    <property type="entry name" value="ZnF_ZZ"/>
    <property type="match status" value="4"/>
</dbReference>
<feature type="region of interest" description="Disordered" evidence="4">
    <location>
        <begin position="270"/>
        <end position="307"/>
    </location>
</feature>
<keyword evidence="2" id="KW-0863">Zinc-finger</keyword>
<dbReference type="Gene3D" id="2.60.40.10">
    <property type="entry name" value="Immunoglobulins"/>
    <property type="match status" value="1"/>
</dbReference>
<evidence type="ECO:0000256" key="2">
    <source>
        <dbReference type="ARBA" id="ARBA00022771"/>
    </source>
</evidence>
<dbReference type="InterPro" id="IPR013783">
    <property type="entry name" value="Ig-like_fold"/>
</dbReference>
<feature type="region of interest" description="Disordered" evidence="4">
    <location>
        <begin position="795"/>
        <end position="814"/>
    </location>
</feature>
<proteinExistence type="predicted"/>
<dbReference type="EMBL" id="NIDN02000002">
    <property type="protein sequence ID" value="RLM01787.1"/>
    <property type="molecule type" value="Genomic_DNA"/>
</dbReference>
<keyword evidence="7" id="KW-1185">Reference proteome</keyword>
<evidence type="ECO:0000256" key="3">
    <source>
        <dbReference type="ARBA" id="ARBA00022833"/>
    </source>
</evidence>
<accession>A0A421DI57</accession>
<dbReference type="AlphaFoldDB" id="A0A421DI57"/>
<dbReference type="CDD" id="cd02341">
    <property type="entry name" value="ZZ_ZZZ3"/>
    <property type="match status" value="1"/>
</dbReference>